<evidence type="ECO:0000313" key="2">
    <source>
        <dbReference type="Proteomes" id="UP001139521"/>
    </source>
</evidence>
<dbReference type="PROSITE" id="PS51257">
    <property type="entry name" value="PROKAR_LIPOPROTEIN"/>
    <property type="match status" value="1"/>
</dbReference>
<reference evidence="1" key="1">
    <citation type="submission" date="2022-01" db="EMBL/GenBank/DDBJ databases">
        <title>Genome sequencing of Zunongwangia sp. M21534 genome.</title>
        <authorList>
            <person name="Chen Y."/>
            <person name="Dong C."/>
            <person name="Shao Z."/>
        </authorList>
    </citation>
    <scope>NUCLEOTIDE SEQUENCE</scope>
    <source>
        <strain evidence="1">MCCC M21534</strain>
    </source>
</reference>
<proteinExistence type="predicted"/>
<dbReference type="Proteomes" id="UP001139521">
    <property type="component" value="Unassembled WGS sequence"/>
</dbReference>
<organism evidence="1 2">
    <name type="scientific">Zunongwangia pacifica</name>
    <dbReference type="NCBI Taxonomy" id="2911062"/>
    <lineage>
        <taxon>Bacteria</taxon>
        <taxon>Pseudomonadati</taxon>
        <taxon>Bacteroidota</taxon>
        <taxon>Flavobacteriia</taxon>
        <taxon>Flavobacteriales</taxon>
        <taxon>Flavobacteriaceae</taxon>
        <taxon>Zunongwangia</taxon>
    </lineage>
</organism>
<sequence>MKKIFTLIVGLTTLFSVGCDPMDDIYDDLNIQDNEIQGNIDYTLEEKDYTDILDLNYSNFNSVDDAKSLIPQVLSEKYPALGKGSLASVTYDIYSSRPKEDSLIVYSATNDDYAKYGDDKYPNWDGMSQIYDFLKGEYPDAENRTLVSLTYDYFDGGTKELNNGFFYVNGEWMFIQGFTQEEYAEMGESYANFSNEDEAYQKIPIYLKDKFKYETVEAGDIQPIMYKLYKSGKTVSYIAYFIYDGEMWSIYDNVLSQTLQFGHDGETWIPDNTIQYSFTSEDYTLAANELSSKYPDATDNLSNYGNFNKSRWDDDMLLEAINVVLDNLSPNAEVGQKYVVKYTVYAGGTSDETRSVIKSEDGSWVDL</sequence>
<comment type="caution">
    <text evidence="1">The sequence shown here is derived from an EMBL/GenBank/DDBJ whole genome shotgun (WGS) entry which is preliminary data.</text>
</comment>
<dbReference type="RefSeq" id="WP_249602375.1">
    <property type="nucleotide sequence ID" value="NZ_JAKHSK010000024.1"/>
</dbReference>
<protein>
    <recommendedName>
        <fullName evidence="3">DUF5017 domain-containing protein</fullName>
    </recommendedName>
</protein>
<name>A0A9X2CP85_9FLAO</name>
<dbReference type="EMBL" id="JAKHSK010000024">
    <property type="protein sequence ID" value="MCL6219659.1"/>
    <property type="molecule type" value="Genomic_DNA"/>
</dbReference>
<evidence type="ECO:0000313" key="1">
    <source>
        <dbReference type="EMBL" id="MCL6219659.1"/>
    </source>
</evidence>
<gene>
    <name evidence="1" type="ORF">L1967_15300</name>
</gene>
<evidence type="ECO:0008006" key="3">
    <source>
        <dbReference type="Google" id="ProtNLM"/>
    </source>
</evidence>
<dbReference type="AlphaFoldDB" id="A0A9X2CP85"/>
<keyword evidence="2" id="KW-1185">Reference proteome</keyword>
<accession>A0A9X2CP85</accession>